<dbReference type="Pfam" id="PF17935">
    <property type="entry name" value="TetR_C_27"/>
    <property type="match status" value="1"/>
</dbReference>
<comment type="caution">
    <text evidence="7">The sequence shown here is derived from an EMBL/GenBank/DDBJ whole genome shotgun (WGS) entry which is preliminary data.</text>
</comment>
<dbReference type="PROSITE" id="PS50977">
    <property type="entry name" value="HTH_TETR_2"/>
    <property type="match status" value="1"/>
</dbReference>
<dbReference type="InterPro" id="IPR041478">
    <property type="entry name" value="TetR_C_27"/>
</dbReference>
<evidence type="ECO:0000256" key="4">
    <source>
        <dbReference type="PROSITE-ProRule" id="PRU00335"/>
    </source>
</evidence>
<name>A0ABY2XII1_9GAMM</name>
<proteinExistence type="predicted"/>
<evidence type="ECO:0000259" key="6">
    <source>
        <dbReference type="PROSITE" id="PS50977"/>
    </source>
</evidence>
<keyword evidence="8" id="KW-1185">Reference proteome</keyword>
<feature type="region of interest" description="Disordered" evidence="5">
    <location>
        <begin position="1"/>
        <end position="23"/>
    </location>
</feature>
<dbReference type="Proteomes" id="UP000739180">
    <property type="component" value="Unassembled WGS sequence"/>
</dbReference>
<keyword evidence="2 4" id="KW-0238">DNA-binding</keyword>
<dbReference type="PANTHER" id="PTHR30055:SF234">
    <property type="entry name" value="HTH-TYPE TRANSCRIPTIONAL REGULATOR BETI"/>
    <property type="match status" value="1"/>
</dbReference>
<dbReference type="EMBL" id="VCQT01000045">
    <property type="protein sequence ID" value="TMW11001.1"/>
    <property type="molecule type" value="Genomic_DNA"/>
</dbReference>
<dbReference type="PROSITE" id="PS01081">
    <property type="entry name" value="HTH_TETR_1"/>
    <property type="match status" value="1"/>
</dbReference>
<protein>
    <submittedName>
        <fullName evidence="7">TetR/AcrR family transcriptional regulator</fullName>
    </submittedName>
</protein>
<dbReference type="Pfam" id="PF00440">
    <property type="entry name" value="TetR_N"/>
    <property type="match status" value="1"/>
</dbReference>
<dbReference type="Gene3D" id="1.10.357.10">
    <property type="entry name" value="Tetracycline Repressor, domain 2"/>
    <property type="match status" value="1"/>
</dbReference>
<dbReference type="InterPro" id="IPR001647">
    <property type="entry name" value="HTH_TetR"/>
</dbReference>
<evidence type="ECO:0000313" key="7">
    <source>
        <dbReference type="EMBL" id="TMW11001.1"/>
    </source>
</evidence>
<keyword evidence="3" id="KW-0804">Transcription</keyword>
<dbReference type="SUPFAM" id="SSF48498">
    <property type="entry name" value="Tetracyclin repressor-like, C-terminal domain"/>
    <property type="match status" value="1"/>
</dbReference>
<organism evidence="7 8">
    <name type="scientific">Alloalcanivorax gelatiniphagus</name>
    <dbReference type="NCBI Taxonomy" id="1194167"/>
    <lineage>
        <taxon>Bacteria</taxon>
        <taxon>Pseudomonadati</taxon>
        <taxon>Pseudomonadota</taxon>
        <taxon>Gammaproteobacteria</taxon>
        <taxon>Oceanospirillales</taxon>
        <taxon>Alcanivoracaceae</taxon>
        <taxon>Alloalcanivorax</taxon>
    </lineage>
</organism>
<evidence type="ECO:0000256" key="2">
    <source>
        <dbReference type="ARBA" id="ARBA00023125"/>
    </source>
</evidence>
<feature type="domain" description="HTH tetR-type" evidence="6">
    <location>
        <begin position="21"/>
        <end position="81"/>
    </location>
</feature>
<evidence type="ECO:0000256" key="1">
    <source>
        <dbReference type="ARBA" id="ARBA00023015"/>
    </source>
</evidence>
<gene>
    <name evidence="7" type="ORF">FGS76_17005</name>
</gene>
<dbReference type="InterPro" id="IPR050109">
    <property type="entry name" value="HTH-type_TetR-like_transc_reg"/>
</dbReference>
<dbReference type="InterPro" id="IPR036271">
    <property type="entry name" value="Tet_transcr_reg_TetR-rel_C_sf"/>
</dbReference>
<sequence>MSATKDKAGADTPGQRGPADHERREQILAVADDLFKAHGYRKTSVTDIAREIGVSGAYLYKFFDSKQAIGEAVCARALASMDDALRAVVERDQPATQRLRDMLKTLLEEGLRLFLKERRMHDIVVVSIENQWAVTEEHNQAVYDAIKRIVSDGRESGEFERKTPLDEVCMAIRITAAAYAHPVLLNRLGDTDEMEVKLSAVTNLILRSLAP</sequence>
<evidence type="ECO:0000256" key="3">
    <source>
        <dbReference type="ARBA" id="ARBA00023163"/>
    </source>
</evidence>
<dbReference type="PANTHER" id="PTHR30055">
    <property type="entry name" value="HTH-TYPE TRANSCRIPTIONAL REGULATOR RUTR"/>
    <property type="match status" value="1"/>
</dbReference>
<dbReference type="InterPro" id="IPR023772">
    <property type="entry name" value="DNA-bd_HTH_TetR-type_CS"/>
</dbReference>
<reference evidence="7 8" key="1">
    <citation type="submission" date="2019-05" db="EMBL/GenBank/DDBJ databases">
        <title>Genome of Alcanivorax gelatiniphagus, an oil degrading marine bacteria.</title>
        <authorList>
            <person name="Kwon K.K."/>
        </authorList>
    </citation>
    <scope>NUCLEOTIDE SEQUENCE [LARGE SCALE GENOMIC DNA]</scope>
    <source>
        <strain evidence="7 8">MEBiC 08158</strain>
    </source>
</reference>
<dbReference type="SUPFAM" id="SSF46689">
    <property type="entry name" value="Homeodomain-like"/>
    <property type="match status" value="1"/>
</dbReference>
<keyword evidence="1" id="KW-0805">Transcription regulation</keyword>
<evidence type="ECO:0000313" key="8">
    <source>
        <dbReference type="Proteomes" id="UP000739180"/>
    </source>
</evidence>
<accession>A0ABY2XII1</accession>
<dbReference type="InterPro" id="IPR009057">
    <property type="entry name" value="Homeodomain-like_sf"/>
</dbReference>
<dbReference type="RefSeq" id="WP_138773837.1">
    <property type="nucleotide sequence ID" value="NZ_JBHSSX010000087.1"/>
</dbReference>
<evidence type="ECO:0000256" key="5">
    <source>
        <dbReference type="SAM" id="MobiDB-lite"/>
    </source>
</evidence>
<dbReference type="PRINTS" id="PR00455">
    <property type="entry name" value="HTHTETR"/>
</dbReference>
<feature type="DNA-binding region" description="H-T-H motif" evidence="4">
    <location>
        <begin position="44"/>
        <end position="63"/>
    </location>
</feature>